<evidence type="ECO:0000313" key="4">
    <source>
        <dbReference type="Proteomes" id="UP000287447"/>
    </source>
</evidence>
<dbReference type="EMBL" id="SADE01000001">
    <property type="protein sequence ID" value="RVU39517.1"/>
    <property type="molecule type" value="Genomic_DNA"/>
</dbReference>
<comment type="caution">
    <text evidence="3">The sequence shown here is derived from an EMBL/GenBank/DDBJ whole genome shotgun (WGS) entry which is preliminary data.</text>
</comment>
<feature type="compositionally biased region" description="Basic residues" evidence="1">
    <location>
        <begin position="1"/>
        <end position="15"/>
    </location>
</feature>
<evidence type="ECO:0000313" key="3">
    <source>
        <dbReference type="EMBL" id="RVU39517.1"/>
    </source>
</evidence>
<dbReference type="Proteomes" id="UP000287447">
    <property type="component" value="Unassembled WGS sequence"/>
</dbReference>
<evidence type="ECO:0000256" key="2">
    <source>
        <dbReference type="SAM" id="Phobius"/>
    </source>
</evidence>
<keyword evidence="2" id="KW-1133">Transmembrane helix</keyword>
<feature type="region of interest" description="Disordered" evidence="1">
    <location>
        <begin position="1"/>
        <end position="31"/>
    </location>
</feature>
<organism evidence="3 4">
    <name type="scientific">Hwanghaeella grinnelliae</name>
    <dbReference type="NCBI Taxonomy" id="2500179"/>
    <lineage>
        <taxon>Bacteria</taxon>
        <taxon>Pseudomonadati</taxon>
        <taxon>Pseudomonadota</taxon>
        <taxon>Alphaproteobacteria</taxon>
        <taxon>Rhodospirillales</taxon>
        <taxon>Rhodospirillaceae</taxon>
        <taxon>Hwanghaeella</taxon>
    </lineage>
</organism>
<reference evidence="4" key="1">
    <citation type="submission" date="2019-01" db="EMBL/GenBank/DDBJ databases">
        <title>Gri0909 isolated from a small marine red alga.</title>
        <authorList>
            <person name="Kim J."/>
            <person name="Jeong S.E."/>
            <person name="Jeon C.O."/>
        </authorList>
    </citation>
    <scope>NUCLEOTIDE SEQUENCE [LARGE SCALE GENOMIC DNA]</scope>
    <source>
        <strain evidence="4">Gri0909</strain>
    </source>
</reference>
<gene>
    <name evidence="3" type="ORF">EOI86_09890</name>
</gene>
<dbReference type="OrthoDB" id="10014548at2"/>
<keyword evidence="2" id="KW-0472">Membrane</keyword>
<protein>
    <submittedName>
        <fullName evidence="3">Uncharacterized protein</fullName>
    </submittedName>
</protein>
<evidence type="ECO:0000256" key="1">
    <source>
        <dbReference type="SAM" id="MobiDB-lite"/>
    </source>
</evidence>
<dbReference type="AlphaFoldDB" id="A0A437QYA9"/>
<accession>A0A437QYA9</accession>
<keyword evidence="4" id="KW-1185">Reference proteome</keyword>
<keyword evidence="2" id="KW-0812">Transmembrane</keyword>
<sequence>MAQSGKSRKGRKKTKAAASASAALKGAATTPEREVNVAGMAERAQARQSTPMAWLNKPMLGTRITWRAVLLFLLACVILDGILWGVFELGLGRCYGVLCLL</sequence>
<feature type="compositionally biased region" description="Low complexity" evidence="1">
    <location>
        <begin position="16"/>
        <end position="30"/>
    </location>
</feature>
<proteinExistence type="predicted"/>
<feature type="transmembrane region" description="Helical" evidence="2">
    <location>
        <begin position="64"/>
        <end position="87"/>
    </location>
</feature>
<dbReference type="RefSeq" id="WP_127764888.1">
    <property type="nucleotide sequence ID" value="NZ_SADE01000001.1"/>
</dbReference>
<name>A0A437QYA9_9PROT</name>